<dbReference type="InterPro" id="IPR000515">
    <property type="entry name" value="MetI-like"/>
</dbReference>
<dbReference type="GO" id="GO:0005886">
    <property type="term" value="C:plasma membrane"/>
    <property type="evidence" value="ECO:0007669"/>
    <property type="project" value="UniProtKB-SubCell"/>
</dbReference>
<dbReference type="SUPFAM" id="SSF161098">
    <property type="entry name" value="MetI-like"/>
    <property type="match status" value="1"/>
</dbReference>
<feature type="transmembrane region" description="Helical" evidence="8">
    <location>
        <begin position="159"/>
        <end position="185"/>
    </location>
</feature>
<dbReference type="AlphaFoldDB" id="A0A5J6MD74"/>
<organism evidence="10 11">
    <name type="scientific">Hypericibacter terrae</name>
    <dbReference type="NCBI Taxonomy" id="2602015"/>
    <lineage>
        <taxon>Bacteria</taxon>
        <taxon>Pseudomonadati</taxon>
        <taxon>Pseudomonadota</taxon>
        <taxon>Alphaproteobacteria</taxon>
        <taxon>Rhodospirillales</taxon>
        <taxon>Dongiaceae</taxon>
        <taxon>Hypericibacter</taxon>
    </lineage>
</organism>
<keyword evidence="5 8" id="KW-0812">Transmembrane</keyword>
<evidence type="ECO:0000259" key="9">
    <source>
        <dbReference type="PROSITE" id="PS50928"/>
    </source>
</evidence>
<evidence type="ECO:0000256" key="3">
    <source>
        <dbReference type="ARBA" id="ARBA00022448"/>
    </source>
</evidence>
<accession>A0A5J6MD74</accession>
<protein>
    <recommendedName>
        <fullName evidence="9">ABC transmembrane type-1 domain-containing protein</fullName>
    </recommendedName>
</protein>
<dbReference type="Proteomes" id="UP000326202">
    <property type="component" value="Chromosome"/>
</dbReference>
<evidence type="ECO:0000256" key="4">
    <source>
        <dbReference type="ARBA" id="ARBA00022475"/>
    </source>
</evidence>
<keyword evidence="6 8" id="KW-1133">Transmembrane helix</keyword>
<evidence type="ECO:0000256" key="6">
    <source>
        <dbReference type="ARBA" id="ARBA00022989"/>
    </source>
</evidence>
<feature type="transmembrane region" description="Helical" evidence="8">
    <location>
        <begin position="114"/>
        <end position="139"/>
    </location>
</feature>
<proteinExistence type="inferred from homology"/>
<keyword evidence="11" id="KW-1185">Reference proteome</keyword>
<dbReference type="RefSeq" id="WP_225308494.1">
    <property type="nucleotide sequence ID" value="NZ_CP042906.1"/>
</dbReference>
<dbReference type="PANTHER" id="PTHR42929:SF1">
    <property type="entry name" value="INNER MEMBRANE ABC TRANSPORTER PERMEASE PROTEIN YDCU-RELATED"/>
    <property type="match status" value="1"/>
</dbReference>
<dbReference type="PROSITE" id="PS50928">
    <property type="entry name" value="ABC_TM1"/>
    <property type="match status" value="1"/>
</dbReference>
<comment type="subcellular location">
    <subcellularLocation>
        <location evidence="1">Cell membrane</location>
        <topology evidence="1">Multi-pass membrane protein</topology>
    </subcellularLocation>
</comment>
<dbReference type="KEGG" id="htq:FRZ44_02910"/>
<evidence type="ECO:0000256" key="5">
    <source>
        <dbReference type="ARBA" id="ARBA00022692"/>
    </source>
</evidence>
<dbReference type="PANTHER" id="PTHR42929">
    <property type="entry name" value="INNER MEMBRANE ABC TRANSPORTER PERMEASE PROTEIN YDCU-RELATED-RELATED"/>
    <property type="match status" value="1"/>
</dbReference>
<feature type="transmembrane region" description="Helical" evidence="8">
    <location>
        <begin position="262"/>
        <end position="285"/>
    </location>
</feature>
<feature type="domain" description="ABC transmembrane type-1" evidence="9">
    <location>
        <begin position="80"/>
        <end position="285"/>
    </location>
</feature>
<dbReference type="InterPro" id="IPR035906">
    <property type="entry name" value="MetI-like_sf"/>
</dbReference>
<evidence type="ECO:0000313" key="11">
    <source>
        <dbReference type="Proteomes" id="UP000326202"/>
    </source>
</evidence>
<evidence type="ECO:0000256" key="2">
    <source>
        <dbReference type="ARBA" id="ARBA00007069"/>
    </source>
</evidence>
<feature type="transmembrane region" description="Helical" evidence="8">
    <location>
        <begin position="79"/>
        <end position="102"/>
    </location>
</feature>
<gene>
    <name evidence="10" type="ORF">FRZ44_02910</name>
</gene>
<feature type="transmembrane region" description="Helical" evidence="8">
    <location>
        <begin position="216"/>
        <end position="242"/>
    </location>
</feature>
<dbReference type="GO" id="GO:0055085">
    <property type="term" value="P:transmembrane transport"/>
    <property type="evidence" value="ECO:0007669"/>
    <property type="project" value="InterPro"/>
</dbReference>
<comment type="similarity">
    <text evidence="2">Belongs to the binding-protein-dependent transport system permease family. CysTW subfamily.</text>
</comment>
<feature type="transmembrane region" description="Helical" evidence="8">
    <location>
        <begin position="21"/>
        <end position="51"/>
    </location>
</feature>
<dbReference type="Gene3D" id="1.10.3720.10">
    <property type="entry name" value="MetI-like"/>
    <property type="match status" value="1"/>
</dbReference>
<evidence type="ECO:0000256" key="7">
    <source>
        <dbReference type="ARBA" id="ARBA00023136"/>
    </source>
</evidence>
<evidence type="ECO:0000313" key="10">
    <source>
        <dbReference type="EMBL" id="QEX15011.1"/>
    </source>
</evidence>
<evidence type="ECO:0000256" key="8">
    <source>
        <dbReference type="SAM" id="Phobius"/>
    </source>
</evidence>
<name>A0A5J6MD74_9PROT</name>
<evidence type="ECO:0000256" key="1">
    <source>
        <dbReference type="ARBA" id="ARBA00004651"/>
    </source>
</evidence>
<reference evidence="10 11" key="1">
    <citation type="submission" date="2019-08" db="EMBL/GenBank/DDBJ databases">
        <title>Hyperibacter terrae gen. nov., sp. nov. and Hyperibacter viscosus sp. nov., two new members in the family Rhodospirillaceae isolated from the rhizosphere of Hypericum perforatum.</title>
        <authorList>
            <person name="Noviana Z."/>
        </authorList>
    </citation>
    <scope>NUCLEOTIDE SEQUENCE [LARGE SCALE GENOMIC DNA]</scope>
    <source>
        <strain evidence="10 11">R5913</strain>
    </source>
</reference>
<keyword evidence="3" id="KW-0813">Transport</keyword>
<dbReference type="CDD" id="cd06261">
    <property type="entry name" value="TM_PBP2"/>
    <property type="match status" value="1"/>
</dbReference>
<keyword evidence="7 8" id="KW-0472">Membrane</keyword>
<dbReference type="EMBL" id="CP042906">
    <property type="protein sequence ID" value="QEX15011.1"/>
    <property type="molecule type" value="Genomic_DNA"/>
</dbReference>
<keyword evidence="4" id="KW-1003">Cell membrane</keyword>
<sequence length="302" mass="33275">MTAGTLQITPRRTKLHRLFAYRFALLAGPGALFIMIALLLPLLSIVVFSFWRTESYELYADWNLDNYRVMLTEPAYRVFFLRSFFMALAVTLACLVISWPVAYFIAKHGGRYRLLLVLLLAAPFFTGVILRIAALQGLFGPIGLINMTLTEIGLPPIQVLMYTPLAAGIGLVYLYVPFMITAIYLSVINFNFELLEVAKINGAKPWRAFIEITWPLNWIGTAIGLVVVFIPCLASAVTQRFLGGTQSSSFGMSLAQQFGETGTWALGSAMGVALFVSSIVAIVLIGRSINLKRSGFTGVINP</sequence>